<name>K8WN09_9GAMM</name>
<dbReference type="eggNOG" id="COG3121">
    <property type="taxonomic scope" value="Bacteria"/>
</dbReference>
<keyword evidence="3" id="KW-1185">Reference proteome</keyword>
<evidence type="ECO:0000313" key="3">
    <source>
        <dbReference type="Proteomes" id="UP000009336"/>
    </source>
</evidence>
<dbReference type="InterPro" id="IPR008962">
    <property type="entry name" value="PapD-like_sf"/>
</dbReference>
<organism evidence="2 3">
    <name type="scientific">Providencia burhodogranariea DSM 19968</name>
    <dbReference type="NCBI Taxonomy" id="1141662"/>
    <lineage>
        <taxon>Bacteria</taxon>
        <taxon>Pseudomonadati</taxon>
        <taxon>Pseudomonadota</taxon>
        <taxon>Gammaproteobacteria</taxon>
        <taxon>Enterobacterales</taxon>
        <taxon>Morganellaceae</taxon>
        <taxon>Providencia</taxon>
    </lineage>
</organism>
<dbReference type="Proteomes" id="UP000009336">
    <property type="component" value="Unassembled WGS sequence"/>
</dbReference>
<dbReference type="RefSeq" id="WP_008911797.1">
    <property type="nucleotide sequence ID" value="NZ_KB233222.1"/>
</dbReference>
<protein>
    <recommendedName>
        <fullName evidence="4">Pilus assembly protein</fullName>
    </recommendedName>
</protein>
<dbReference type="SUPFAM" id="SSF49354">
    <property type="entry name" value="PapD-like"/>
    <property type="match status" value="1"/>
</dbReference>
<dbReference type="STRING" id="1141662.OOA_08906"/>
<dbReference type="EMBL" id="AKKL01000022">
    <property type="protein sequence ID" value="EKT61998.1"/>
    <property type="molecule type" value="Genomic_DNA"/>
</dbReference>
<comment type="caution">
    <text evidence="2">The sequence shown here is derived from an EMBL/GenBank/DDBJ whole genome shotgun (WGS) entry which is preliminary data.</text>
</comment>
<dbReference type="AlphaFoldDB" id="K8WN09"/>
<dbReference type="OrthoDB" id="6842070at2"/>
<gene>
    <name evidence="2" type="ORF">OOA_08906</name>
</gene>
<reference evidence="2 3" key="1">
    <citation type="journal article" date="2012" name="BMC Genomics">
        <title>Comparative genomics of bacteria in the genus Providencia isolated from wild Drosophila melanogaster.</title>
        <authorList>
            <person name="Galac M.R."/>
            <person name="Lazzaro B.P."/>
        </authorList>
    </citation>
    <scope>NUCLEOTIDE SEQUENCE [LARGE SCALE GENOMIC DNA]</scope>
    <source>
        <strain evidence="2 3">DSM 19968</strain>
    </source>
</reference>
<keyword evidence="1" id="KW-0732">Signal</keyword>
<accession>K8WN09</accession>
<dbReference type="PATRIC" id="fig|1141662.3.peg.1802"/>
<evidence type="ECO:0008006" key="4">
    <source>
        <dbReference type="Google" id="ProtNLM"/>
    </source>
</evidence>
<dbReference type="HOGENOM" id="CLU_106308_0_0_6"/>
<feature type="chain" id="PRO_5003921685" description="Pilus assembly protein" evidence="1">
    <location>
        <begin position="21"/>
        <end position="222"/>
    </location>
</feature>
<dbReference type="Gene3D" id="2.60.40.10">
    <property type="entry name" value="Immunoglobulins"/>
    <property type="match status" value="1"/>
</dbReference>
<sequence length="222" mass="23710">MLKILTISLLLCPWSISFGAGQLLVAPASTTITFPNERNITVKNTGDAPMYINISLHKIENPGVTPEKKIPISALADPMIIASPTKVSLGAGQSRSIKLTALKAPLKEQAYRLYVIPVSSFSVTDSDADKRISAPTVVSVGYGVLVRALPSGSLTSELVYECQSEGIRLSNTGNSRADLSNISFGVGKMLDRIGIYPSTPVIIPHKSLTAKFKGEDYSISCK</sequence>
<dbReference type="InterPro" id="IPR013783">
    <property type="entry name" value="Ig-like_fold"/>
</dbReference>
<evidence type="ECO:0000313" key="2">
    <source>
        <dbReference type="EMBL" id="EKT61998.1"/>
    </source>
</evidence>
<feature type="signal peptide" evidence="1">
    <location>
        <begin position="1"/>
        <end position="20"/>
    </location>
</feature>
<proteinExistence type="predicted"/>
<evidence type="ECO:0000256" key="1">
    <source>
        <dbReference type="SAM" id="SignalP"/>
    </source>
</evidence>